<evidence type="ECO:0000256" key="1">
    <source>
        <dbReference type="ARBA" id="ARBA00022593"/>
    </source>
</evidence>
<evidence type="ECO:0000256" key="2">
    <source>
        <dbReference type="ARBA" id="ARBA00023136"/>
    </source>
</evidence>
<protein>
    <submittedName>
        <fullName evidence="6">Uncharacterized protein</fullName>
    </submittedName>
</protein>
<keyword evidence="1" id="KW-0962">Peroxisome biogenesis</keyword>
<keyword evidence="7" id="KW-1185">Reference proteome</keyword>
<gene>
    <name evidence="6" type="ORF">IAS62_002330</name>
</gene>
<dbReference type="GeneID" id="89989104"/>
<feature type="compositionally biased region" description="Low complexity" evidence="5">
    <location>
        <begin position="9"/>
        <end position="21"/>
    </location>
</feature>
<dbReference type="Proteomes" id="UP001432216">
    <property type="component" value="Chromosome 3"/>
</dbReference>
<keyword evidence="3" id="KW-0576">Peroxisome</keyword>
<dbReference type="PANTHER" id="PTHR12652">
    <property type="entry name" value="PEROXISOMAL BIOGENESIS FACTOR 11"/>
    <property type="match status" value="1"/>
</dbReference>
<evidence type="ECO:0000256" key="3">
    <source>
        <dbReference type="ARBA" id="ARBA00023140"/>
    </source>
</evidence>
<sequence>MSHLPSPPLSSSSAASNPWSTPRHRHHARASKEMSLSIGSAAGLEASWRDMGEKSSPPALGAASLDGGEYLRRQALSATGKPVLAVQVMAKLMDSSNGRDKFLKCVQYTLKTYLYILSLAPRNVLPLPPFPARWLSAHRRRLSLCIASLSLVRKCLLLLNPLHPLASLLSPAPMSPRQMIFHVIDLAGAIADDLVCLARIALVRRTLGQRAEAWANRFWLLTTLIALYKLHFTEHETTRKTKEQVKDAKWTNRKLLADLLFVSYDILDPHLPSPIRSILGEPLKCTTGLVSGFISLTKLYNQHWDASLGKG</sequence>
<keyword evidence="2" id="KW-0472">Membrane</keyword>
<evidence type="ECO:0000256" key="4">
    <source>
        <dbReference type="ARBA" id="ARBA00046271"/>
    </source>
</evidence>
<accession>A0ABZ2AR73</accession>
<feature type="region of interest" description="Disordered" evidence="5">
    <location>
        <begin position="1"/>
        <end position="35"/>
    </location>
</feature>
<reference evidence="6 7" key="1">
    <citation type="submission" date="2024-01" db="EMBL/GenBank/DDBJ databases">
        <title>Comparative genomics of Cryptococcus and Kwoniella reveals pathogenesis evolution and contrasting modes of karyotype evolution via chromosome fusion or intercentromeric recombination.</title>
        <authorList>
            <person name="Coelho M.A."/>
            <person name="David-Palma M."/>
            <person name="Shea T."/>
            <person name="Bowers K."/>
            <person name="McGinley-Smith S."/>
            <person name="Mohammad A.W."/>
            <person name="Gnirke A."/>
            <person name="Yurkov A.M."/>
            <person name="Nowrousian M."/>
            <person name="Sun S."/>
            <person name="Cuomo C.A."/>
            <person name="Heitman J."/>
        </authorList>
    </citation>
    <scope>NUCLEOTIDE SEQUENCE [LARGE SCALE GENOMIC DNA]</scope>
    <source>
        <strain evidence="6 7">7685027</strain>
    </source>
</reference>
<evidence type="ECO:0000313" key="6">
    <source>
        <dbReference type="EMBL" id="WVO21028.1"/>
    </source>
</evidence>
<dbReference type="EMBL" id="CP143808">
    <property type="protein sequence ID" value="WVO21028.1"/>
    <property type="molecule type" value="Genomic_DNA"/>
</dbReference>
<dbReference type="Pfam" id="PF05648">
    <property type="entry name" value="PEX11"/>
    <property type="match status" value="1"/>
</dbReference>
<proteinExistence type="predicted"/>
<evidence type="ECO:0000256" key="5">
    <source>
        <dbReference type="SAM" id="MobiDB-lite"/>
    </source>
</evidence>
<dbReference type="RefSeq" id="XP_064720267.1">
    <property type="nucleotide sequence ID" value="XM_064864195.1"/>
</dbReference>
<comment type="subcellular location">
    <subcellularLocation>
        <location evidence="4">Peroxisome membrane</location>
    </subcellularLocation>
</comment>
<evidence type="ECO:0000313" key="7">
    <source>
        <dbReference type="Proteomes" id="UP001432216"/>
    </source>
</evidence>
<name>A0ABZ2AR73_9TREE</name>
<organism evidence="6 7">
    <name type="scientific">Cryptococcus decagattii</name>
    <dbReference type="NCBI Taxonomy" id="1859122"/>
    <lineage>
        <taxon>Eukaryota</taxon>
        <taxon>Fungi</taxon>
        <taxon>Dikarya</taxon>
        <taxon>Basidiomycota</taxon>
        <taxon>Agaricomycotina</taxon>
        <taxon>Tremellomycetes</taxon>
        <taxon>Tremellales</taxon>
        <taxon>Cryptococcaceae</taxon>
        <taxon>Cryptococcus</taxon>
        <taxon>Cryptococcus gattii species complex</taxon>
    </lineage>
</organism>
<dbReference type="InterPro" id="IPR008733">
    <property type="entry name" value="PEX11"/>
</dbReference>
<dbReference type="PANTHER" id="PTHR12652:SF19">
    <property type="entry name" value="PEROXISOMAL BIOGENESIS FACTOR 11"/>
    <property type="match status" value="1"/>
</dbReference>